<evidence type="ECO:0000313" key="2">
    <source>
        <dbReference type="EMBL" id="AOZ68980.1"/>
    </source>
</evidence>
<evidence type="ECO:0000313" key="3">
    <source>
        <dbReference type="Proteomes" id="UP000176562"/>
    </source>
</evidence>
<dbReference type="SUPFAM" id="SSF47413">
    <property type="entry name" value="lambda repressor-like DNA-binding domains"/>
    <property type="match status" value="1"/>
</dbReference>
<dbReference type="GO" id="GO:0003677">
    <property type="term" value="F:DNA binding"/>
    <property type="evidence" value="ECO:0007669"/>
    <property type="project" value="InterPro"/>
</dbReference>
<reference evidence="2 3" key="1">
    <citation type="submission" date="2016-10" db="EMBL/GenBank/DDBJ databases">
        <title>Rhodobacter sp. LPB0142, isolated from sea water.</title>
        <authorList>
            <person name="Kim E."/>
            <person name="Yi H."/>
        </authorList>
    </citation>
    <scope>NUCLEOTIDE SEQUENCE [LARGE SCALE GENOMIC DNA]</scope>
    <source>
        <strain evidence="2 3">LPB0142</strain>
    </source>
</reference>
<feature type="domain" description="HTH cro/C1-type" evidence="1">
    <location>
        <begin position="39"/>
        <end position="93"/>
    </location>
</feature>
<dbReference type="SMART" id="SM00530">
    <property type="entry name" value="HTH_XRE"/>
    <property type="match status" value="1"/>
</dbReference>
<dbReference type="AlphaFoldDB" id="A0A1D9MB13"/>
<gene>
    <name evidence="2" type="ORF">LPB142_06320</name>
</gene>
<dbReference type="Proteomes" id="UP000176562">
    <property type="component" value="Chromosome"/>
</dbReference>
<dbReference type="STRING" id="1850250.LPB142_06320"/>
<dbReference type="EMBL" id="CP017781">
    <property type="protein sequence ID" value="AOZ68980.1"/>
    <property type="molecule type" value="Genomic_DNA"/>
</dbReference>
<protein>
    <recommendedName>
        <fullName evidence="1">HTH cro/C1-type domain-containing protein</fullName>
    </recommendedName>
</protein>
<dbReference type="CDD" id="cd00093">
    <property type="entry name" value="HTH_XRE"/>
    <property type="match status" value="1"/>
</dbReference>
<dbReference type="PROSITE" id="PS50943">
    <property type="entry name" value="HTH_CROC1"/>
    <property type="match status" value="1"/>
</dbReference>
<dbReference type="Pfam" id="PF13560">
    <property type="entry name" value="HTH_31"/>
    <property type="match status" value="1"/>
</dbReference>
<sequence>MSLQFSARKQDAEAVGGLPVREADYWTQLAWITSGASPLAAWRHAARLSHRELGELSGIAPEELIALEARKRAPTAEEIANLAKALGLCPGDLED</sequence>
<organism evidence="2 3">
    <name type="scientific">Rhodobacter xanthinilyticus</name>
    <dbReference type="NCBI Taxonomy" id="1850250"/>
    <lineage>
        <taxon>Bacteria</taxon>
        <taxon>Pseudomonadati</taxon>
        <taxon>Pseudomonadota</taxon>
        <taxon>Alphaproteobacteria</taxon>
        <taxon>Rhodobacterales</taxon>
        <taxon>Rhodobacter group</taxon>
        <taxon>Rhodobacter</taxon>
    </lineage>
</organism>
<evidence type="ECO:0000259" key="1">
    <source>
        <dbReference type="PROSITE" id="PS50943"/>
    </source>
</evidence>
<proteinExistence type="predicted"/>
<dbReference type="KEGG" id="rhp:LPB142_06320"/>
<keyword evidence="3" id="KW-1185">Reference proteome</keyword>
<name>A0A1D9MB13_9RHOB</name>
<dbReference type="Gene3D" id="1.10.260.40">
    <property type="entry name" value="lambda repressor-like DNA-binding domains"/>
    <property type="match status" value="1"/>
</dbReference>
<dbReference type="InterPro" id="IPR001387">
    <property type="entry name" value="Cro/C1-type_HTH"/>
</dbReference>
<dbReference type="InterPro" id="IPR010982">
    <property type="entry name" value="Lambda_DNA-bd_dom_sf"/>
</dbReference>
<dbReference type="RefSeq" id="WP_068767376.1">
    <property type="nucleotide sequence ID" value="NZ_CP017781.1"/>
</dbReference>
<accession>A0A1D9MB13</accession>